<dbReference type="Pfam" id="PF01535">
    <property type="entry name" value="PPR"/>
    <property type="match status" value="1"/>
</dbReference>
<dbReference type="NCBIfam" id="TIGR00756">
    <property type="entry name" value="PPR"/>
    <property type="match status" value="1"/>
</dbReference>
<dbReference type="InterPro" id="IPR011990">
    <property type="entry name" value="TPR-like_helical_dom_sf"/>
</dbReference>
<evidence type="ECO:0000313" key="2">
    <source>
        <dbReference type="EMBL" id="SCV69194.1"/>
    </source>
</evidence>
<dbReference type="EMBL" id="FMSP01000004">
    <property type="protein sequence ID" value="SCV69194.1"/>
    <property type="molecule type" value="Genomic_DNA"/>
</dbReference>
<proteinExistence type="predicted"/>
<dbReference type="PROSITE" id="PS51375">
    <property type="entry name" value="PPR"/>
    <property type="match status" value="1"/>
</dbReference>
<reference evidence="3" key="1">
    <citation type="submission" date="2016-09" db="EMBL/GenBank/DDBJ databases">
        <authorList>
            <person name="Jeantristanb JTB J.-T."/>
            <person name="Ricardo R."/>
        </authorList>
    </citation>
    <scope>NUCLEOTIDE SEQUENCE [LARGE SCALE GENOMIC DNA]</scope>
</reference>
<dbReference type="AlphaFoldDB" id="A0A238FBB5"/>
<evidence type="ECO:0000256" key="1">
    <source>
        <dbReference type="PROSITE-ProRule" id="PRU00708"/>
    </source>
</evidence>
<dbReference type="Gene3D" id="1.25.40.10">
    <property type="entry name" value="Tetratricopeptide repeat domain"/>
    <property type="match status" value="1"/>
</dbReference>
<keyword evidence="3" id="KW-1185">Reference proteome</keyword>
<dbReference type="OrthoDB" id="2533882at2759"/>
<name>A0A238FBB5_9BASI</name>
<sequence>MHSLCSNEALVLMYVLLWICRRHWPLSMALRRLPFELQTLLWHFPAYRLVPIAISSSPSSVVWPRHISVPAVDGPAPFQTSSHVSHPSPLVDETIATGPAIFEDASNEYQNIPLSTLDFPRSAPRSNDDALLALLEAGDLVGARSLRKDLIDSSQPIPPRFEFIKYAEKIFQADVAGSEVNDWLEWWSLAPSLVSARSMMGQHPGQYKRKVREMALAADRILEHLMSGQRGRQATTTNWDLVSAFGLVLAEQGLVRGLADKAMVQAVAYAPVDQSEALWSASVESLRRAYLEICSPSALNGDSCELARRAPGLSPSARTEAYIASRVQQDFIALRERRAGMLRAHCNLGRLDLFVDLLDELALVRDLEGRPMTIPNESFIPLLAETATSNRFDLFQRILASLYRKGARLVPVHSERLRARTPYHIRAATDSSTSAMKPIISPQEAFTTYRYSTHVGALEEGTGEFVQSSLRSDLTAALQANDADRAAHVITSMMGAHEQPSIDAMAEFIRLALDTRQERTLAFMEALDEHFDVRVRGVSRRSSVIWTVSKMLAFVQRGEHTRALGLFRRTFSLDGIPSTLQQALSTTLPPLDPNYRLGQAPLTAGALRIACEALVARLEEKQAIQTISTVYEVLLREPAILIPLRPKGLSSPLDASTFTPFMLSFSKREDPLVLLKVLGEMWTCLRLRPTKHQMGMLLSSFARFARSDELFSVLDTVTGRSTAGSHGNVREEVAEMLHSIEGAFDEEKTRLDIVVWSTMLEGLTRQKDFEAAQEVVKRMQQNQGFGKGWFEDRRLREAMTDLVHSTRSVES</sequence>
<organism evidence="2 3">
    <name type="scientific">Microbotryum intermedium</name>
    <dbReference type="NCBI Taxonomy" id="269621"/>
    <lineage>
        <taxon>Eukaryota</taxon>
        <taxon>Fungi</taxon>
        <taxon>Dikarya</taxon>
        <taxon>Basidiomycota</taxon>
        <taxon>Pucciniomycotina</taxon>
        <taxon>Microbotryomycetes</taxon>
        <taxon>Microbotryales</taxon>
        <taxon>Microbotryaceae</taxon>
        <taxon>Microbotryum</taxon>
    </lineage>
</organism>
<dbReference type="InterPro" id="IPR002885">
    <property type="entry name" value="PPR_rpt"/>
</dbReference>
<evidence type="ECO:0000313" key="3">
    <source>
        <dbReference type="Proteomes" id="UP000198372"/>
    </source>
</evidence>
<protein>
    <submittedName>
        <fullName evidence="2">BQ2448_2214 protein</fullName>
    </submittedName>
</protein>
<feature type="repeat" description="PPR" evidence="1">
    <location>
        <begin position="752"/>
        <end position="782"/>
    </location>
</feature>
<gene>
    <name evidence="2" type="ORF">BQ2448_2214</name>
</gene>
<dbReference type="Proteomes" id="UP000198372">
    <property type="component" value="Unassembled WGS sequence"/>
</dbReference>
<accession>A0A238FBB5</accession>